<dbReference type="EMBL" id="CM039430">
    <property type="protein sequence ID" value="KAI4344578.1"/>
    <property type="molecule type" value="Genomic_DNA"/>
</dbReference>
<protein>
    <submittedName>
        <fullName evidence="1">Uncharacterized protein</fullName>
    </submittedName>
</protein>
<name>A0ACB9P828_BAUVA</name>
<keyword evidence="2" id="KW-1185">Reference proteome</keyword>
<evidence type="ECO:0000313" key="2">
    <source>
        <dbReference type="Proteomes" id="UP000828941"/>
    </source>
</evidence>
<gene>
    <name evidence="1" type="ORF">L6164_011786</name>
</gene>
<sequence length="182" mass="19896">MGDLLNPSAISPPPPPSPSPKSKLPMLYYGLVVVGTAAIVLVIYNFIVVKRCSRRQMQSRASGSNRMAVEVATSRSFDSSNRTLLSSFKYKKEQQHGGDGVAADYECPVCLSVFEEGEQVTKLPRCNHSFHSPCISMWLYSHFDCPICRTPVGPFGARRFPPVSQSPAENSREGLLESGVGN</sequence>
<accession>A0ACB9P828</accession>
<organism evidence="1 2">
    <name type="scientific">Bauhinia variegata</name>
    <name type="common">Purple orchid tree</name>
    <name type="synonym">Phanera variegata</name>
    <dbReference type="NCBI Taxonomy" id="167791"/>
    <lineage>
        <taxon>Eukaryota</taxon>
        <taxon>Viridiplantae</taxon>
        <taxon>Streptophyta</taxon>
        <taxon>Embryophyta</taxon>
        <taxon>Tracheophyta</taxon>
        <taxon>Spermatophyta</taxon>
        <taxon>Magnoliopsida</taxon>
        <taxon>eudicotyledons</taxon>
        <taxon>Gunneridae</taxon>
        <taxon>Pentapetalae</taxon>
        <taxon>rosids</taxon>
        <taxon>fabids</taxon>
        <taxon>Fabales</taxon>
        <taxon>Fabaceae</taxon>
        <taxon>Cercidoideae</taxon>
        <taxon>Cercideae</taxon>
        <taxon>Bauhiniinae</taxon>
        <taxon>Bauhinia</taxon>
    </lineage>
</organism>
<reference evidence="1 2" key="1">
    <citation type="journal article" date="2022" name="DNA Res.">
        <title>Chromosomal-level genome assembly of the orchid tree Bauhinia variegata (Leguminosae; Cercidoideae) supports the allotetraploid origin hypothesis of Bauhinia.</title>
        <authorList>
            <person name="Zhong Y."/>
            <person name="Chen Y."/>
            <person name="Zheng D."/>
            <person name="Pang J."/>
            <person name="Liu Y."/>
            <person name="Luo S."/>
            <person name="Meng S."/>
            <person name="Qian L."/>
            <person name="Wei D."/>
            <person name="Dai S."/>
            <person name="Zhou R."/>
        </authorList>
    </citation>
    <scope>NUCLEOTIDE SEQUENCE [LARGE SCALE GENOMIC DNA]</scope>
    <source>
        <strain evidence="1">BV-YZ2020</strain>
    </source>
</reference>
<comment type="caution">
    <text evidence="1">The sequence shown here is derived from an EMBL/GenBank/DDBJ whole genome shotgun (WGS) entry which is preliminary data.</text>
</comment>
<dbReference type="Proteomes" id="UP000828941">
    <property type="component" value="Chromosome 5"/>
</dbReference>
<evidence type="ECO:0000313" key="1">
    <source>
        <dbReference type="EMBL" id="KAI4344578.1"/>
    </source>
</evidence>
<proteinExistence type="predicted"/>